<dbReference type="GO" id="GO:0000045">
    <property type="term" value="P:autophagosome assembly"/>
    <property type="evidence" value="ECO:0007669"/>
    <property type="project" value="TreeGrafter"/>
</dbReference>
<evidence type="ECO:0000256" key="3">
    <source>
        <dbReference type="ARBA" id="ARBA00022490"/>
    </source>
</evidence>
<feature type="region of interest" description="Disordered" evidence="8">
    <location>
        <begin position="1"/>
        <end position="30"/>
    </location>
</feature>
<keyword evidence="11" id="KW-1185">Reference proteome</keyword>
<evidence type="ECO:0000256" key="1">
    <source>
        <dbReference type="ARBA" id="ARBA00006259"/>
    </source>
</evidence>
<dbReference type="AlphaFoldDB" id="A0AA39V4T9"/>
<comment type="caution">
    <text evidence="10">The sequence shown here is derived from an EMBL/GenBank/DDBJ whole genome shotgun (WGS) entry which is preliminary data.</text>
</comment>
<evidence type="ECO:0000256" key="6">
    <source>
        <dbReference type="RuleBase" id="RU368080"/>
    </source>
</evidence>
<dbReference type="InterPro" id="IPR007240">
    <property type="entry name" value="Atg17"/>
</dbReference>
<dbReference type="GO" id="GO:0000422">
    <property type="term" value="P:autophagy of mitochondrion"/>
    <property type="evidence" value="ECO:0007669"/>
    <property type="project" value="TreeGrafter"/>
</dbReference>
<evidence type="ECO:0000256" key="8">
    <source>
        <dbReference type="SAM" id="MobiDB-lite"/>
    </source>
</evidence>
<comment type="similarity">
    <text evidence="1 6">Belongs to the ATG17 family.</text>
</comment>
<dbReference type="PANTHER" id="PTHR28005">
    <property type="entry name" value="AUTOPHAGY-RELATED PROTEIN 17"/>
    <property type="match status" value="1"/>
</dbReference>
<proteinExistence type="inferred from homology"/>
<name>A0AA39V4T9_9LECA</name>
<reference evidence="10" key="1">
    <citation type="submission" date="2023-03" db="EMBL/GenBank/DDBJ databases">
        <title>Complete genome of Cladonia borealis.</title>
        <authorList>
            <person name="Park H."/>
        </authorList>
    </citation>
    <scope>NUCLEOTIDE SEQUENCE</scope>
    <source>
        <strain evidence="10">ANT050790</strain>
    </source>
</reference>
<comment type="function">
    <text evidence="6">Autophagy-specific protein that functions in response to autophagy-inducing signals as a scaffold to recruit other ATG proteins to organize preautophagosomal structure (PAS) formation. Modulates the timing and magnitude of the autophagy response, such as the size of the sequestering vesicles. Plays particularly a role in pexophagy and nucleophagy.</text>
</comment>
<evidence type="ECO:0000259" key="9">
    <source>
        <dbReference type="Pfam" id="PF04108"/>
    </source>
</evidence>
<dbReference type="EMBL" id="JAFEKC020000013">
    <property type="protein sequence ID" value="KAK0511724.1"/>
    <property type="molecule type" value="Genomic_DNA"/>
</dbReference>
<evidence type="ECO:0000313" key="11">
    <source>
        <dbReference type="Proteomes" id="UP001166286"/>
    </source>
</evidence>
<feature type="compositionally biased region" description="Low complexity" evidence="8">
    <location>
        <begin position="1"/>
        <end position="14"/>
    </location>
</feature>
<gene>
    <name evidence="10" type="ORF">JMJ35_006297</name>
</gene>
<keyword evidence="5" id="KW-0472">Membrane</keyword>
<evidence type="ECO:0000256" key="4">
    <source>
        <dbReference type="ARBA" id="ARBA00023006"/>
    </source>
</evidence>
<dbReference type="GO" id="GO:0060090">
    <property type="term" value="F:molecular adaptor activity"/>
    <property type="evidence" value="ECO:0007669"/>
    <property type="project" value="TreeGrafter"/>
</dbReference>
<dbReference type="GO" id="GO:0034045">
    <property type="term" value="C:phagophore assembly site membrane"/>
    <property type="evidence" value="ECO:0007669"/>
    <property type="project" value="UniProtKB-SubCell"/>
</dbReference>
<dbReference type="Proteomes" id="UP001166286">
    <property type="component" value="Unassembled WGS sequence"/>
</dbReference>
<dbReference type="PANTHER" id="PTHR28005:SF1">
    <property type="entry name" value="AUTOPHAGY-RELATED PROTEIN 17"/>
    <property type="match status" value="1"/>
</dbReference>
<protein>
    <recommendedName>
        <fullName evidence="2 6">Autophagy-related protein 17</fullName>
    </recommendedName>
</protein>
<feature type="coiled-coil region" evidence="7">
    <location>
        <begin position="105"/>
        <end position="132"/>
    </location>
</feature>
<evidence type="ECO:0000256" key="7">
    <source>
        <dbReference type="SAM" id="Coils"/>
    </source>
</evidence>
<sequence>MASSSSSLPSRASPETTNNPTMLTDPSASSPLERLIPHLVASKRSLSSIIHVQRANDLGTLTRNALRHSAVTTARTSFLHSGITSQVAVLQQVHQSSISTGLQVRKEFESVVRDLDEANARLKATLDELRGTMVESKLRPEGEEGRHLLDFVDEGGVEGVYEAVRDLIDGAGVGIRNFDNYNKQFGDELEKVGRVLDGAKRGLETDLSVGEDSLGITTPILDLVHDMEDHAREVAVNLESLVSHFDLCVRAIRHTEGGGDAASKIAGDLPEGMDLGQNASEVPEPIDDDQWMEMIRVLEEDAGQVDDVVIEIRDHIAEMESLYKRIEAHTNRHNQELANATAAFRLLEDIGSKLPGYITEGQVFPIHWEEEKEKIEERLEELETSRDFYDGFLKAYDNLLIEVGRRKAWELKVDRVIQAAKSELERIYEDDLEEREAFTKSHGHFLPRDIWPDLPSKPLRFDVCPVDETATRVPDISKSVIHRAIKRVHGAQ</sequence>
<dbReference type="GO" id="GO:0034727">
    <property type="term" value="P:piecemeal microautophagy of the nucleus"/>
    <property type="evidence" value="ECO:0007669"/>
    <property type="project" value="TreeGrafter"/>
</dbReference>
<feature type="compositionally biased region" description="Polar residues" evidence="8">
    <location>
        <begin position="15"/>
        <end position="30"/>
    </location>
</feature>
<organism evidence="10 11">
    <name type="scientific">Cladonia borealis</name>
    <dbReference type="NCBI Taxonomy" id="184061"/>
    <lineage>
        <taxon>Eukaryota</taxon>
        <taxon>Fungi</taxon>
        <taxon>Dikarya</taxon>
        <taxon>Ascomycota</taxon>
        <taxon>Pezizomycotina</taxon>
        <taxon>Lecanoromycetes</taxon>
        <taxon>OSLEUM clade</taxon>
        <taxon>Lecanoromycetidae</taxon>
        <taxon>Lecanorales</taxon>
        <taxon>Lecanorineae</taxon>
        <taxon>Cladoniaceae</taxon>
        <taxon>Cladonia</taxon>
    </lineage>
</organism>
<dbReference type="GO" id="GO:0030295">
    <property type="term" value="F:protein kinase activator activity"/>
    <property type="evidence" value="ECO:0007669"/>
    <property type="project" value="TreeGrafter"/>
</dbReference>
<evidence type="ECO:0000256" key="2">
    <source>
        <dbReference type="ARBA" id="ARBA00013806"/>
    </source>
</evidence>
<feature type="domain" description="Autophagy protein ATG17-like" evidence="9">
    <location>
        <begin position="45"/>
        <end position="446"/>
    </location>
</feature>
<dbReference type="GO" id="GO:1990316">
    <property type="term" value="C:Atg1/ULK1 kinase complex"/>
    <property type="evidence" value="ECO:0007669"/>
    <property type="project" value="TreeGrafter"/>
</dbReference>
<keyword evidence="7" id="KW-0175">Coiled coil</keyword>
<evidence type="ECO:0000256" key="5">
    <source>
        <dbReference type="ARBA" id="ARBA00023136"/>
    </source>
</evidence>
<dbReference type="Pfam" id="PF04108">
    <property type="entry name" value="ATG17_like"/>
    <property type="match status" value="1"/>
</dbReference>
<comment type="subcellular location">
    <subcellularLocation>
        <location evidence="6">Cytoplasm</location>
    </subcellularLocation>
    <subcellularLocation>
        <location evidence="6">Preautophagosomal structure membrane</location>
        <topology evidence="6">Peripheral membrane protein</topology>
    </subcellularLocation>
</comment>
<evidence type="ECO:0000313" key="10">
    <source>
        <dbReference type="EMBL" id="KAK0511724.1"/>
    </source>
</evidence>
<accession>A0AA39V4T9</accession>
<keyword evidence="4 6" id="KW-0072">Autophagy</keyword>
<keyword evidence="3 6" id="KW-0963">Cytoplasm</keyword>
<dbReference type="InterPro" id="IPR045326">
    <property type="entry name" value="ATG17-like_dom"/>
</dbReference>